<dbReference type="InterPro" id="IPR043504">
    <property type="entry name" value="Peptidase_S1_PA_chymotrypsin"/>
</dbReference>
<feature type="region of interest" description="Disordered" evidence="1">
    <location>
        <begin position="20"/>
        <end position="90"/>
    </location>
</feature>
<dbReference type="OrthoDB" id="5424209at2759"/>
<gene>
    <name evidence="2" type="ORF">UREG_05908</name>
</gene>
<dbReference type="AlphaFoldDB" id="C4JTW9"/>
<dbReference type="SUPFAM" id="SSF50494">
    <property type="entry name" value="Trypsin-like serine proteases"/>
    <property type="match status" value="1"/>
</dbReference>
<organism evidence="2 3">
    <name type="scientific">Uncinocarpus reesii (strain UAMH 1704)</name>
    <dbReference type="NCBI Taxonomy" id="336963"/>
    <lineage>
        <taxon>Eukaryota</taxon>
        <taxon>Fungi</taxon>
        <taxon>Dikarya</taxon>
        <taxon>Ascomycota</taxon>
        <taxon>Pezizomycotina</taxon>
        <taxon>Eurotiomycetes</taxon>
        <taxon>Eurotiomycetidae</taxon>
        <taxon>Onygenales</taxon>
        <taxon>Onygenaceae</taxon>
        <taxon>Uncinocarpus</taxon>
    </lineage>
</organism>
<dbReference type="InterPro" id="IPR009003">
    <property type="entry name" value="Peptidase_S1_PA"/>
</dbReference>
<keyword evidence="3" id="KW-1185">Reference proteome</keyword>
<evidence type="ECO:0000256" key="1">
    <source>
        <dbReference type="SAM" id="MobiDB-lite"/>
    </source>
</evidence>
<name>C4JTW9_UNCRE</name>
<proteinExistence type="predicted"/>
<dbReference type="EMBL" id="CH476617">
    <property type="protein sequence ID" value="EEP81066.1"/>
    <property type="molecule type" value="Genomic_DNA"/>
</dbReference>
<dbReference type="InParanoid" id="C4JTW9"/>
<dbReference type="OMA" id="EPYRTLE"/>
<dbReference type="KEGG" id="ure:UREG_05908"/>
<protein>
    <submittedName>
        <fullName evidence="2">Uncharacterized protein</fullName>
    </submittedName>
</protein>
<dbReference type="HOGENOM" id="CLU_028989_0_0_1"/>
<accession>C4JTW9</accession>
<evidence type="ECO:0000313" key="2">
    <source>
        <dbReference type="EMBL" id="EEP81066.1"/>
    </source>
</evidence>
<dbReference type="VEuPathDB" id="FungiDB:UREG_05908"/>
<dbReference type="STRING" id="336963.C4JTW9"/>
<dbReference type="Gene3D" id="2.40.10.10">
    <property type="entry name" value="Trypsin-like serine proteases"/>
    <property type="match status" value="1"/>
</dbReference>
<dbReference type="GeneID" id="8444301"/>
<dbReference type="Proteomes" id="UP000002058">
    <property type="component" value="Unassembled WGS sequence"/>
</dbReference>
<reference evidence="3" key="1">
    <citation type="journal article" date="2009" name="Genome Res.">
        <title>Comparative genomic analyses of the human fungal pathogens Coccidioides and their relatives.</title>
        <authorList>
            <person name="Sharpton T.J."/>
            <person name="Stajich J.E."/>
            <person name="Rounsley S.D."/>
            <person name="Gardner M.J."/>
            <person name="Wortman J.R."/>
            <person name="Jordar V.S."/>
            <person name="Maiti R."/>
            <person name="Kodira C.D."/>
            <person name="Neafsey D.E."/>
            <person name="Zeng Q."/>
            <person name="Hung C.-Y."/>
            <person name="McMahan C."/>
            <person name="Muszewska A."/>
            <person name="Grynberg M."/>
            <person name="Mandel M.A."/>
            <person name="Kellner E.M."/>
            <person name="Barker B.M."/>
            <person name="Galgiani J.N."/>
            <person name="Orbach M.J."/>
            <person name="Kirkland T.N."/>
            <person name="Cole G.T."/>
            <person name="Henn M.R."/>
            <person name="Birren B.W."/>
            <person name="Taylor J.W."/>
        </authorList>
    </citation>
    <scope>NUCLEOTIDE SEQUENCE [LARGE SCALE GENOMIC DNA]</scope>
    <source>
        <strain evidence="3">UAMH 1704</strain>
    </source>
</reference>
<dbReference type="RefSeq" id="XP_002585219.1">
    <property type="nucleotide sequence ID" value="XM_002585173.1"/>
</dbReference>
<sequence length="685" mass="76423">MAFKSMACVPPEATRGVKTINRVRHGSDSDKATTMATPFSDRPNRGSDTEIVWASPSEPAPVFSGDGRARRARGSSDDNEDEPPSGFINEDLRAGGPYLCPLPVSLFPFPRTHPLAIETDRDPGQLFNAIRSILEAHSITFNSIDFCQCQAEWDPEEPRIPTILISARKSQLDRTWLHASREIHGLLQKKNLNDVSVEIADPRVFEPMQYDPIHPTDTIYPKWDAVCAAILDLGINNCRAIECFRYGRGTDGKNPQTIIVTVSPSESKYKQTREQIVDILNNFELPTVGVIIAKGEIERSATPWMLPWDDMKDAGQAGLSLGKHGISNSSGTFGGWVEIQDATTERWIQLGLTCFHCVDPKEQANTAPPQLLTRWYTNGISANDADAKEYLKVDQPSMHDIENELAVLDEFIKVDQNHKCYASIQTALQADEFITPPDSELYKSIKASLQKHMAKKLHIEQFRDSGAPYLRHVYAGSGYREKPILRENHSDYEAIMDWALIDVEDSRVGDNNITIHGTPIFHAIHHLTTLRNWDVIRPLVSNEDSGTDDLYKVGRSTRFTAGRYNGIKSAHVATKINEHGEQETKVTMEHAIVGISGRFSNPGDSGSFVFTRYGEVIGMIFGGHTQGPISYMTHISDLFDDIKAITGCIGVRIYAKRYVLLPPLLCQRMPLITRIQGAQTFVLPP</sequence>
<evidence type="ECO:0000313" key="3">
    <source>
        <dbReference type="Proteomes" id="UP000002058"/>
    </source>
</evidence>
<dbReference type="eggNOG" id="ENOG502QR0D">
    <property type="taxonomic scope" value="Eukaryota"/>
</dbReference>